<evidence type="ECO:0000256" key="3">
    <source>
        <dbReference type="ARBA" id="ARBA00011233"/>
    </source>
</evidence>
<sequence>MKKDTIIAIIRGVDPGHVVEITQALLDSGISWLEVSLSEEEKGLECIRRISQAFPNQVHLGVGTVCTPSQVDASLKAGANYIITPGWDRELAKYVRSKNVTMFPGVFSPGEIMQAASLGIDTVKLFSVVNLGTSFIKNVSGPFPRMNWMAVGGVNKRNILELRSAGCSSFAIGSELVPRGATTDHLEAIKQAAISFQQLLLEECIN</sequence>
<dbReference type="GO" id="GO:0016829">
    <property type="term" value="F:lyase activity"/>
    <property type="evidence" value="ECO:0007669"/>
    <property type="project" value="UniProtKB-KW"/>
</dbReference>
<dbReference type="PANTHER" id="PTHR30246">
    <property type="entry name" value="2-KETO-3-DEOXY-6-PHOSPHOGLUCONATE ALDOLASE"/>
    <property type="match status" value="1"/>
</dbReference>
<comment type="subunit">
    <text evidence="3">Homotrimer.</text>
</comment>
<evidence type="ECO:0000256" key="2">
    <source>
        <dbReference type="ARBA" id="ARBA00006906"/>
    </source>
</evidence>
<dbReference type="AlphaFoldDB" id="A0A8E2IA89"/>
<name>A0A8E2IA89_9BACI</name>
<keyword evidence="7" id="KW-1185">Reference proteome</keyword>
<dbReference type="InterPro" id="IPR000887">
    <property type="entry name" value="Aldlse_KDPG_KHG"/>
</dbReference>
<dbReference type="Gene3D" id="3.20.20.70">
    <property type="entry name" value="Aldolase class I"/>
    <property type="match status" value="1"/>
</dbReference>
<dbReference type="PANTHER" id="PTHR30246:SF1">
    <property type="entry name" value="2-DEHYDRO-3-DEOXY-6-PHOSPHOGALACTONATE ALDOLASE-RELATED"/>
    <property type="match status" value="1"/>
</dbReference>
<evidence type="ECO:0000256" key="1">
    <source>
        <dbReference type="ARBA" id="ARBA00004761"/>
    </source>
</evidence>
<keyword evidence="5" id="KW-0119">Carbohydrate metabolism</keyword>
<organism evidence="6 7">
    <name type="scientific">Heyndrickxia oleronia</name>
    <dbReference type="NCBI Taxonomy" id="38875"/>
    <lineage>
        <taxon>Bacteria</taxon>
        <taxon>Bacillati</taxon>
        <taxon>Bacillota</taxon>
        <taxon>Bacilli</taxon>
        <taxon>Bacillales</taxon>
        <taxon>Bacillaceae</taxon>
        <taxon>Heyndrickxia</taxon>
    </lineage>
</organism>
<comment type="pathway">
    <text evidence="1">Carbohydrate acid metabolism.</text>
</comment>
<evidence type="ECO:0000313" key="7">
    <source>
        <dbReference type="Proteomes" id="UP000189761"/>
    </source>
</evidence>
<proteinExistence type="inferred from homology"/>
<comment type="caution">
    <text evidence="6">The sequence shown here is derived from an EMBL/GenBank/DDBJ whole genome shotgun (WGS) entry which is preliminary data.</text>
</comment>
<evidence type="ECO:0000256" key="4">
    <source>
        <dbReference type="ARBA" id="ARBA00023239"/>
    </source>
</evidence>
<protein>
    <submittedName>
        <fullName evidence="6">Aldolase</fullName>
    </submittedName>
</protein>
<accession>A0A8E2IA89</accession>
<dbReference type="Pfam" id="PF01081">
    <property type="entry name" value="Aldolase"/>
    <property type="match status" value="1"/>
</dbReference>
<dbReference type="CDD" id="cd00452">
    <property type="entry name" value="KDPG_aldolase"/>
    <property type="match status" value="1"/>
</dbReference>
<dbReference type="EMBL" id="MTLA01000053">
    <property type="protein sequence ID" value="OOP69452.1"/>
    <property type="molecule type" value="Genomic_DNA"/>
</dbReference>
<evidence type="ECO:0000256" key="5">
    <source>
        <dbReference type="ARBA" id="ARBA00023277"/>
    </source>
</evidence>
<comment type="similarity">
    <text evidence="2">Belongs to the KHG/KDPG aldolase family.</text>
</comment>
<reference evidence="6 7" key="1">
    <citation type="submission" date="2017-01" db="EMBL/GenBank/DDBJ databases">
        <title>Draft genome sequence of Bacillus oleronius.</title>
        <authorList>
            <person name="Allam M."/>
        </authorList>
    </citation>
    <scope>NUCLEOTIDE SEQUENCE [LARGE SCALE GENOMIC DNA]</scope>
    <source>
        <strain evidence="6 7">DSM 9356</strain>
    </source>
</reference>
<dbReference type="SUPFAM" id="SSF51569">
    <property type="entry name" value="Aldolase"/>
    <property type="match status" value="1"/>
</dbReference>
<keyword evidence="4" id="KW-0456">Lyase</keyword>
<evidence type="ECO:0000313" key="6">
    <source>
        <dbReference type="EMBL" id="OOP69452.1"/>
    </source>
</evidence>
<gene>
    <name evidence="6" type="ORF">BWZ43_05045</name>
</gene>
<dbReference type="Proteomes" id="UP000189761">
    <property type="component" value="Unassembled WGS sequence"/>
</dbReference>
<dbReference type="RefSeq" id="WP_078109607.1">
    <property type="nucleotide sequence ID" value="NZ_CP065424.1"/>
</dbReference>
<dbReference type="InterPro" id="IPR013785">
    <property type="entry name" value="Aldolase_TIM"/>
</dbReference>